<dbReference type="OMA" id="QEVAHQN"/>
<name>A0A284S8K7_ARMOS</name>
<sequence length="479" mass="54775">MKPFAVQVLLKYAKFPKVTISARTGITKSEEEIAVPSQRNYTGAKPVISASLANTPCTTFGLRGLLDRLNDTLGTSYTLDITTRSSLLEDCIANEYDFGIAYGSLHGAWYTDNWSLIPFRLRESSNIPSASAEYSDAISHAWVDEKERMDVWTPINGRQWPVSIPKDADLNMGLEYVWLDVLCLSQRGGLREDLRVEEWMLDVPTTGQVYRVVKVYCYLSGLGRPLTVTQDYFYSDRRWFNRAWTLQEVAHQNHVICGVTPDGPLDAKPYKDGSYANESLKRFYQKLRCLRQAFHEIFEVLEEMRRRASTNSVHKIAGIAFLLGPCTIPAYYETQSIEEPGNAGTIWRPSWDQLMEKPLPEYHTPADNSYYTRIERDTENNIDRCEEALCIENGFVRGLAVVGVPGTYRHGELLIEEPSGIQHSFRITAIHQYHIPDGTYTLIGSQESRYDSQRQWVQWVVGRSRTKTVRRKLREIVSV</sequence>
<organism evidence="1 2">
    <name type="scientific">Armillaria ostoyae</name>
    <name type="common">Armillaria root rot fungus</name>
    <dbReference type="NCBI Taxonomy" id="47428"/>
    <lineage>
        <taxon>Eukaryota</taxon>
        <taxon>Fungi</taxon>
        <taxon>Dikarya</taxon>
        <taxon>Basidiomycota</taxon>
        <taxon>Agaricomycotina</taxon>
        <taxon>Agaricomycetes</taxon>
        <taxon>Agaricomycetidae</taxon>
        <taxon>Agaricales</taxon>
        <taxon>Marasmiineae</taxon>
        <taxon>Physalacriaceae</taxon>
        <taxon>Armillaria</taxon>
    </lineage>
</organism>
<evidence type="ECO:0008006" key="3">
    <source>
        <dbReference type="Google" id="ProtNLM"/>
    </source>
</evidence>
<keyword evidence="2" id="KW-1185">Reference proteome</keyword>
<dbReference type="EMBL" id="FUEG01000043">
    <property type="protein sequence ID" value="SJL17318.1"/>
    <property type="molecule type" value="Genomic_DNA"/>
</dbReference>
<accession>A0A284S8K7</accession>
<evidence type="ECO:0000313" key="1">
    <source>
        <dbReference type="EMBL" id="SJL17318.1"/>
    </source>
</evidence>
<protein>
    <recommendedName>
        <fullName evidence="3">Heterokaryon incompatibility domain-containing protein</fullName>
    </recommendedName>
</protein>
<dbReference type="OrthoDB" id="5303367at2759"/>
<gene>
    <name evidence="1" type="ORF">ARMOST_20867</name>
</gene>
<reference evidence="2" key="1">
    <citation type="journal article" date="2017" name="Nat. Ecol. Evol.">
        <title>Genome expansion and lineage-specific genetic innovations in the forest pathogenic fungi Armillaria.</title>
        <authorList>
            <person name="Sipos G."/>
            <person name="Prasanna A.N."/>
            <person name="Walter M.C."/>
            <person name="O'Connor E."/>
            <person name="Balint B."/>
            <person name="Krizsan K."/>
            <person name="Kiss B."/>
            <person name="Hess J."/>
            <person name="Varga T."/>
            <person name="Slot J."/>
            <person name="Riley R."/>
            <person name="Boka B."/>
            <person name="Rigling D."/>
            <person name="Barry K."/>
            <person name="Lee J."/>
            <person name="Mihaltcheva S."/>
            <person name="LaButti K."/>
            <person name="Lipzen A."/>
            <person name="Waldron R."/>
            <person name="Moloney N.M."/>
            <person name="Sperisen C."/>
            <person name="Kredics L."/>
            <person name="Vagvoelgyi C."/>
            <person name="Patrignani A."/>
            <person name="Fitzpatrick D."/>
            <person name="Nagy I."/>
            <person name="Doyle S."/>
            <person name="Anderson J.B."/>
            <person name="Grigoriev I.V."/>
            <person name="Gueldener U."/>
            <person name="Muensterkoetter M."/>
            <person name="Nagy L.G."/>
        </authorList>
    </citation>
    <scope>NUCLEOTIDE SEQUENCE [LARGE SCALE GENOMIC DNA]</scope>
    <source>
        <strain evidence="2">C18/9</strain>
    </source>
</reference>
<dbReference type="AlphaFoldDB" id="A0A284S8K7"/>
<proteinExistence type="predicted"/>
<dbReference type="Proteomes" id="UP000219338">
    <property type="component" value="Unassembled WGS sequence"/>
</dbReference>
<dbReference type="STRING" id="47428.A0A284S8K7"/>
<evidence type="ECO:0000313" key="2">
    <source>
        <dbReference type="Proteomes" id="UP000219338"/>
    </source>
</evidence>